<feature type="domain" description="Myb-like" evidence="2">
    <location>
        <begin position="589"/>
        <end position="652"/>
    </location>
</feature>
<feature type="compositionally biased region" description="Basic residues" evidence="1">
    <location>
        <begin position="118"/>
        <end position="129"/>
    </location>
</feature>
<dbReference type="RefSeq" id="XP_038046277.1">
    <property type="nucleotide sequence ID" value="XM_038190349.1"/>
</dbReference>
<sequence>MIGMKSEFSHRSGGCIHNPDVDSHMRRKKKKKKRESKSDYAWIKTEHETQLSGAQSENVDFWKVEDNQTQDAPKKRKKKKKRNVKTEDLVDGASSVDLNMVCDSDNFDSGYHPDGCTPKKKKKKKRKHSVLGDAQSKEINKREMASQEELQNLEEGRPFSFQIERQPHKCKKKRKQKELEQLLSRTLVVDEHETDSILSASDSAKQTSDDAGHKKRKQKVKGDHSPQTLWKKTADIEAKCQKRKRKAQENLNKLKGDKYNESNHGDSVTESVGHSVPQKKRKKKNIVMDTLQTSGYSESQIPSNNLDVQKITPENAPKSKKRRKKKKKSTCSKDGNDDAMSTQSSEMNNCLVKSRRKQVKSDCSATALSKISLSSSEEIDPPSEGEPYEAAHSKTNASLEKQQFFPSASRSVSSPWCFGGKACPSETEEDNAWIKDLPFYFKDPSKIDLTVTSVTPKEGVVLNKGKWTGLEDRILQANVDSFCKQYNIKDIKEVILPLLFEERTQIRRFLRQHNYILRLCRGLKRLPLDVYVRSRKICDDRNYKGKYTEEEISAIMKLRKVYGHRWTQIARRVDRSGQSVQDWYRSRPMQGHRSDKWSKSEQRQLRSAIMAATKTDEEDLLHQLVGIPWREVVPKVPTRSRSQCMNQWKHNLCWSVGDRTKRDWTPEDSVDLIESVYALDVNEEFEIDWVKMHKKFWERAPSPAKLSLQWYTLKLKHLKNWHFMTFEEILDELYHKILPILKERIQQRIQRRIQRQEARQSRFKSKEFISDTEEDSCSDNEWY</sequence>
<dbReference type="GO" id="GO:0006363">
    <property type="term" value="P:termination of RNA polymerase I transcription"/>
    <property type="evidence" value="ECO:0007669"/>
    <property type="project" value="TreeGrafter"/>
</dbReference>
<dbReference type="GO" id="GO:0003682">
    <property type="term" value="F:chromatin binding"/>
    <property type="evidence" value="ECO:0007669"/>
    <property type="project" value="TreeGrafter"/>
</dbReference>
<dbReference type="PROSITE" id="PS50090">
    <property type="entry name" value="MYB_LIKE"/>
    <property type="match status" value="2"/>
</dbReference>
<dbReference type="Gene3D" id="1.10.10.60">
    <property type="entry name" value="Homeodomain-like"/>
    <property type="match status" value="2"/>
</dbReference>
<feature type="compositionally biased region" description="Acidic residues" evidence="1">
    <location>
        <begin position="377"/>
        <end position="387"/>
    </location>
</feature>
<feature type="compositionally biased region" description="Basic and acidic residues" evidence="1">
    <location>
        <begin position="135"/>
        <end position="145"/>
    </location>
</feature>
<dbReference type="PANTHER" id="PTHR46760:SF1">
    <property type="entry name" value="TRANSCRIPTION TERMINATION FACTOR 1"/>
    <property type="match status" value="1"/>
</dbReference>
<feature type="compositionally biased region" description="Basic residues" evidence="1">
    <location>
        <begin position="318"/>
        <end position="330"/>
    </location>
</feature>
<dbReference type="InterPro" id="IPR053078">
    <property type="entry name" value="TTF1-like"/>
</dbReference>
<organism evidence="3 4">
    <name type="scientific">Patiria miniata</name>
    <name type="common">Bat star</name>
    <name type="synonym">Asterina miniata</name>
    <dbReference type="NCBI Taxonomy" id="46514"/>
    <lineage>
        <taxon>Eukaryota</taxon>
        <taxon>Metazoa</taxon>
        <taxon>Echinodermata</taxon>
        <taxon>Eleutherozoa</taxon>
        <taxon>Asterozoa</taxon>
        <taxon>Asteroidea</taxon>
        <taxon>Valvatacea</taxon>
        <taxon>Valvatida</taxon>
        <taxon>Asterinidae</taxon>
        <taxon>Patiria</taxon>
    </lineage>
</organism>
<feature type="compositionally biased region" description="Basic residues" evidence="1">
    <location>
        <begin position="74"/>
        <end position="83"/>
    </location>
</feature>
<dbReference type="SMART" id="SM00717">
    <property type="entry name" value="SANT"/>
    <property type="match status" value="2"/>
</dbReference>
<dbReference type="InterPro" id="IPR001005">
    <property type="entry name" value="SANT/Myb"/>
</dbReference>
<dbReference type="GeneID" id="119720614"/>
<evidence type="ECO:0000313" key="4">
    <source>
        <dbReference type="Proteomes" id="UP000887568"/>
    </source>
</evidence>
<dbReference type="Proteomes" id="UP000887568">
    <property type="component" value="Unplaced"/>
</dbReference>
<feature type="compositionally biased region" description="Polar residues" evidence="1">
    <location>
        <begin position="196"/>
        <end position="206"/>
    </location>
</feature>
<accession>A0A913Z3I8</accession>
<keyword evidence="4" id="KW-1185">Reference proteome</keyword>
<evidence type="ECO:0000313" key="3">
    <source>
        <dbReference type="EnsemblMetazoa" id="XP_038046277.1"/>
    </source>
</evidence>
<feature type="compositionally biased region" description="Polar residues" evidence="1">
    <location>
        <begin position="290"/>
        <end position="307"/>
    </location>
</feature>
<feature type="compositionally biased region" description="Basic and acidic residues" evidence="1">
    <location>
        <begin position="252"/>
        <end position="264"/>
    </location>
</feature>
<dbReference type="OrthoDB" id="5812619at2759"/>
<dbReference type="GO" id="GO:0005730">
    <property type="term" value="C:nucleolus"/>
    <property type="evidence" value="ECO:0007669"/>
    <property type="project" value="TreeGrafter"/>
</dbReference>
<reference evidence="3" key="1">
    <citation type="submission" date="2022-11" db="UniProtKB">
        <authorList>
            <consortium name="EnsemblMetazoa"/>
        </authorList>
    </citation>
    <scope>IDENTIFICATION</scope>
</reference>
<dbReference type="CDD" id="cd00167">
    <property type="entry name" value="SANT"/>
    <property type="match status" value="2"/>
</dbReference>
<dbReference type="OMA" id="PECIYLE"/>
<dbReference type="InterPro" id="IPR009057">
    <property type="entry name" value="Homeodomain-like_sf"/>
</dbReference>
<proteinExistence type="predicted"/>
<feature type="region of interest" description="Disordered" evidence="1">
    <location>
        <begin position="190"/>
        <end position="349"/>
    </location>
</feature>
<feature type="region of interest" description="Disordered" evidence="1">
    <location>
        <begin position="102"/>
        <end position="176"/>
    </location>
</feature>
<evidence type="ECO:0000256" key="1">
    <source>
        <dbReference type="SAM" id="MobiDB-lite"/>
    </source>
</evidence>
<dbReference type="EnsemblMetazoa" id="XM_038190349.1">
    <property type="protein sequence ID" value="XP_038046277.1"/>
    <property type="gene ID" value="LOC119720614"/>
</dbReference>
<feature type="domain" description="Myb-like" evidence="2">
    <location>
        <begin position="539"/>
        <end position="588"/>
    </location>
</feature>
<dbReference type="AlphaFoldDB" id="A0A913Z3I8"/>
<feature type="compositionally biased region" description="Polar residues" evidence="1">
    <location>
        <begin position="339"/>
        <end position="348"/>
    </location>
</feature>
<evidence type="ECO:0000259" key="2">
    <source>
        <dbReference type="PROSITE" id="PS50090"/>
    </source>
</evidence>
<dbReference type="PANTHER" id="PTHR46760">
    <property type="entry name" value="TRANSCRIPTION TERMINATION FACTOR 1"/>
    <property type="match status" value="1"/>
</dbReference>
<feature type="compositionally biased region" description="Basic residues" evidence="1">
    <location>
        <begin position="25"/>
        <end position="35"/>
    </location>
</feature>
<feature type="region of interest" description="Disordered" evidence="1">
    <location>
        <begin position="373"/>
        <end position="395"/>
    </location>
</feature>
<feature type="region of interest" description="Disordered" evidence="1">
    <location>
        <begin position="1"/>
        <end position="90"/>
    </location>
</feature>
<protein>
    <recommendedName>
        <fullName evidence="2">Myb-like domain-containing protein</fullName>
    </recommendedName>
</protein>
<dbReference type="SUPFAM" id="SSF46689">
    <property type="entry name" value="Homeodomain-like"/>
    <property type="match status" value="2"/>
</dbReference>
<name>A0A913Z3I8_PATMI</name>